<feature type="compositionally biased region" description="Basic and acidic residues" evidence="1">
    <location>
        <begin position="2103"/>
        <end position="2117"/>
    </location>
</feature>
<feature type="compositionally biased region" description="Basic residues" evidence="1">
    <location>
        <begin position="233"/>
        <end position="255"/>
    </location>
</feature>
<feature type="compositionally biased region" description="Basic residues" evidence="1">
    <location>
        <begin position="2168"/>
        <end position="2180"/>
    </location>
</feature>
<feature type="region of interest" description="Disordered" evidence="1">
    <location>
        <begin position="2458"/>
        <end position="2480"/>
    </location>
</feature>
<organism evidence="3 4">
    <name type="scientific">Oedothorax gibbosus</name>
    <dbReference type="NCBI Taxonomy" id="931172"/>
    <lineage>
        <taxon>Eukaryota</taxon>
        <taxon>Metazoa</taxon>
        <taxon>Ecdysozoa</taxon>
        <taxon>Arthropoda</taxon>
        <taxon>Chelicerata</taxon>
        <taxon>Arachnida</taxon>
        <taxon>Araneae</taxon>
        <taxon>Araneomorphae</taxon>
        <taxon>Entelegynae</taxon>
        <taxon>Araneoidea</taxon>
        <taxon>Linyphiidae</taxon>
        <taxon>Erigoninae</taxon>
        <taxon>Oedothorax</taxon>
    </lineage>
</organism>
<dbReference type="Proteomes" id="UP000827092">
    <property type="component" value="Unassembled WGS sequence"/>
</dbReference>
<feature type="compositionally biased region" description="Basic residues" evidence="1">
    <location>
        <begin position="768"/>
        <end position="782"/>
    </location>
</feature>
<accession>A0AAV6UBR4</accession>
<feature type="compositionally biased region" description="Polar residues" evidence="1">
    <location>
        <begin position="294"/>
        <end position="318"/>
    </location>
</feature>
<dbReference type="Gene3D" id="3.40.50.300">
    <property type="entry name" value="P-loop containing nucleotide triphosphate hydrolases"/>
    <property type="match status" value="1"/>
</dbReference>
<sequence length="3091" mass="340359">MDKNLPITIKKEVEDVTEVPDTPQKIPQNNLLINLLASEVCDKSNPESLEIKNQPGTVKTPQKISSQLWWPEPHISANKQLSSKIRPACQTQLSLPKQLSSKIRPACQTQQSLPRILPVGSQILFSSTTSSNSSPNRLPLSQIPSASSTLLGPPLLPGTLILNQNKPPLYLLQVPGNQQTLLKINSPLPCSLRKVQPNPEPQSIEHPPITTQNKVPVEINVPVPLSVTDKVAKPKKKPRKRYVYSKPKKRSKKKKEPSSALPPLSDPSLELSNKDAGEDVDSDKSSDTIIADEGSNNESIGTSPETITEPSNETSVGKTVNPPVKLLLIGKTVYNLTSGIGDPRISSPTTQTTYTKTASPQNIFPITAAIKVKENIPVANSLIPVLNNKETAIIKEVGTTSKDIELPKIKRKQTARRGKGKARFRRMKATNQTDNFGKVDNKSFENPLQAAVMDELINSSLLETTLPENPQSIRAATIRKSPRTDDQAVTTGSVNPVLKVAANNEDLALTVSPGKAKRTKATSKKNNAKSTPFSEDVLNLHRKYDEIIDEVVGSSLALSVKTEQYADDCHDWTSSAKSSSFATTTGQEASETSIAISKTSENLVFKLHCEEDVTSKDDTQDARLLLEAFRRRNAKGRFVKSSSNSTNSAHAAKQPNVGNSSNTGATTTLANELKTSTPITKALPVSYLANFEKTKLNSDPPTTDTLKTSSSTQVQGCGLPLNIKKEVTEATSTDNRLPAMEEPPKDLSLLNQSAIEPSISGSLPVQSNKRKQTARRGRKRAPALRALLPTNESVPDVQNPATGDSDLVTIQPPQQTPNESTPELSNSATGDQALASIQPPQIVKRKQTARRGRANGKTQQAKSKEAADDLVKKSLDILTQLEPTGSSQEQQQESVPISTSMISDSQVHSTVNSQFTVLSQKHASTAKIIIKTEPQEYEVITLEDSPIKKTHAVTSVGSEHISHNNSVAASVKKELFTEHEPSVAVTDKPDNPVSLSLPHLSLVESSSTTTASPILATPSLVSEEANRISALADILPSVAASINKMRCESNSGEKNYPLKTVPFIKKEVDDFHVVQKIPTNSVFVNCLNSSTSINEPQTSANSLPMYSTNTVNQMEVPNIPAESLEVQTEIPAGNLPVYSTPTVNQEEDSFQSSDYNKASLSTLEKVWNQPGPSTDAVYSSTITKGLVEAWNKLGPSTEAVYTSTIADTSRQDIYDDPMEREFHQSSTPYYEAKDQNTFIRGHSGQDAVAFAGVSIESLKNIIGNVDILSESGARDTSLSLQDDGDTSSQTSSFYSRSSPRLSTPLSDSVSLRLTDSVSPLTRVSSIPSHDQNVEDPRSSSQNGSNDSSLKGKIDPMLPDNVQEDETDELKYMVALKLRLAYSLPQYSIVHEGDLVPLENYPVGDGEVECFHKLLATSYADLTSKLESPAFAPTATETVIPDSIIEESSAKIDLNRTAMLDQFIKSKIVEERDQMTFGEHKTQSIIDLIEQAKREGGLKSSVYTRGATSYSDLSLEQYAVRRSNLSFSSEDGPDNIDRQDKISNATVKSDNYIPLLSEAPFQSNSKVNSFCSSSAVPDENFKTLPHKLDSKQPGSDLSLIIPDMLKIITKCKESSSKTTTANLLHEPLLEVGDKQVETENKKPNDSIGQNIPTVSQSLSNRSTSSKDEDYSPPSKTNLKQSMISPPSRNRSRGKRRSRNKLISSIIAPPSTTRSRNCSSSPPRTNLIPTLISSPKKKSNSKSGSPPKKKSKSSISPPPLNRNLINISLPSNDLLYEVIQSTKLSSKDGLGSSLPSKPNVDENLVEKDVLKIPHGLSETSSYLSKTSSNADYMMLSNFEATRTRQDIVEPGAQVKTIDNLTFPKPSETSSAKSFASPAETQPKVHHYSESTFNNADTVENFDEPSTTESTKSISIADKINVAELLKILNTAKSMQMNAETPPPEVFPHHDETPFSEQSIYQNSPHHYQASNYAPFDDNRYAYEDNYMIQNQSYTDEDKYRMQHPGYTGGSNFRMPHPCYTEDYTPMKVPIVMDYDHKPPPSNPPLQVTTHMPVANETERIASIPVQDNAPDDSGSDVDNEFVGNESDSPDLEESVPEEPALLDNPVKESVKEKITEKDSQSFPQYKSRWEKIMESKSLTYEDICSAKVPHSKATIQKPIAHVQPCSQSLLKKKPIQKNTKKRGAVDTGSVQKKKSKISKSSLSIQENKKDVNLDSSLLPEKRKMKKVSDIPENYRQEKKNKDSVNKSKTHSKNNSSTILSPKNKSKSPTVHSSIANKSTLDKTINKTHRSKSRSVSFEGTSTLFSPDSVIKRKEVKNSGNPLKVDDEASKRLYGRVANRGVFLTESSKKETPKSKALLKKKSTDKTKTPSKYCSEELHSMISTPEIQITPKSDLLQRHSNKLSLESYKRKRGIFSDISTGIGSPKVNFHREVVLNTPRPMSSSIAFSSCASPDISYHASSDSSDFFSPTQDPFESDVTSTPLPSFETNKPAFSRALLPTPDVIPTTTQHSTYVKRPLLPDPVPRIRQQSQESYGNSQFDNLLFSNSPVESSSSPLIQQPAVSLVHHMQQPIVPPVPLVQQPIVPSVPIVEQQILPPVSSRHRHSRPRATTCVCLPPKSLKTSVGSNVFETFDVMLLILEWNVDWLFQQQKNLEPPPICNSKKKISNTYLDFEDYYNTYLPLLLLETWQRIYESWTHLNQAPPYFCEITSYDVETHTIKVQCQAVFRSSDAKKGLLPEEGNVIMVKFGTKEKGGIKILGYVTDVKITSFDPSNQSQNTCYRTLKYTASEVLQRLTLTFLGAYNSEDFDKSQLIRIQVLCNIKPTLKQNDALLGINKSPLYRSILNPMNDGLRIVNMPSRNPDPLKVSETLNECVRDIITGIISPHQVPILTIAKTTPSSDKMSVFLPLVEKMKNSYRTKVLLCTRTSKALTDIGCHLEGGTVKVVITSKRSDVHHKLRKYHLEDLAAEKATSNIDPPPIPGFQKVASKKAIESAKVEIIKDCDVILSNVRGCHTKFLEQACENDDGLSRMCCIIDEAHLCTEPEILNPLLYGISKLILIGDPDERAKVCSKTAVHYDYDRSLFHRANDLDLASE</sequence>
<protein>
    <recommendedName>
        <fullName evidence="2">DNA2/NAM7 helicase helicase domain-containing protein</fullName>
    </recommendedName>
</protein>
<dbReference type="Pfam" id="PF13086">
    <property type="entry name" value="AAA_11"/>
    <property type="match status" value="1"/>
</dbReference>
<feature type="compositionally biased region" description="Polar residues" evidence="1">
    <location>
        <begin position="811"/>
        <end position="830"/>
    </location>
</feature>
<proteinExistence type="predicted"/>
<feature type="compositionally biased region" description="Low complexity" evidence="1">
    <location>
        <begin position="258"/>
        <end position="271"/>
    </location>
</feature>
<feature type="compositionally biased region" description="Polar residues" evidence="1">
    <location>
        <begin position="1708"/>
        <end position="1730"/>
    </location>
</feature>
<feature type="region of interest" description="Disordered" evidence="1">
    <location>
        <begin position="2060"/>
        <end position="2120"/>
    </location>
</feature>
<comment type="caution">
    <text evidence="3">The sequence shown here is derived from an EMBL/GenBank/DDBJ whole genome shotgun (WGS) entry which is preliminary data.</text>
</comment>
<feature type="compositionally biased region" description="Polar residues" evidence="1">
    <location>
        <begin position="656"/>
        <end position="666"/>
    </location>
</feature>
<feature type="region of interest" description="Disordered" evidence="1">
    <location>
        <begin position="637"/>
        <end position="666"/>
    </location>
</feature>
<feature type="compositionally biased region" description="Acidic residues" evidence="1">
    <location>
        <begin position="2067"/>
        <end position="2077"/>
    </location>
</feature>
<feature type="compositionally biased region" description="Basic residues" evidence="1">
    <location>
        <begin position="1688"/>
        <end position="1698"/>
    </location>
</feature>
<feature type="compositionally biased region" description="Polar residues" evidence="1">
    <location>
        <begin position="1321"/>
        <end position="1330"/>
    </location>
</feature>
<evidence type="ECO:0000313" key="3">
    <source>
        <dbReference type="EMBL" id="KAG8181624.1"/>
    </source>
</evidence>
<feature type="region of interest" description="Disordered" evidence="1">
    <location>
        <begin position="1321"/>
        <end position="1360"/>
    </location>
</feature>
<feature type="compositionally biased region" description="Basic residues" evidence="1">
    <location>
        <begin position="843"/>
        <end position="854"/>
    </location>
</feature>
<feature type="region of interest" description="Disordered" evidence="1">
    <location>
        <begin position="2166"/>
        <end position="2296"/>
    </location>
</feature>
<dbReference type="InterPro" id="IPR041677">
    <property type="entry name" value="DNA2/NAM7_AAA_11"/>
</dbReference>
<feature type="domain" description="DNA2/NAM7 helicase helicase" evidence="2">
    <location>
        <begin position="2985"/>
        <end position="3059"/>
    </location>
</feature>
<evidence type="ECO:0000313" key="4">
    <source>
        <dbReference type="Proteomes" id="UP000827092"/>
    </source>
</evidence>
<reference evidence="3 4" key="1">
    <citation type="journal article" date="2022" name="Nat. Ecol. Evol.">
        <title>A masculinizing supergene underlies an exaggerated male reproductive morph in a spider.</title>
        <authorList>
            <person name="Hendrickx F."/>
            <person name="De Corte Z."/>
            <person name="Sonet G."/>
            <person name="Van Belleghem S.M."/>
            <person name="Kostlbacher S."/>
            <person name="Vangestel C."/>
        </authorList>
    </citation>
    <scope>NUCLEOTIDE SEQUENCE [LARGE SCALE GENOMIC DNA]</scope>
    <source>
        <strain evidence="3">W744_W776</strain>
    </source>
</reference>
<feature type="compositionally biased region" description="Basic and acidic residues" evidence="1">
    <location>
        <begin position="2359"/>
        <end position="2369"/>
    </location>
</feature>
<feature type="region of interest" description="Disordered" evidence="1">
    <location>
        <begin position="758"/>
        <end position="868"/>
    </location>
</feature>
<feature type="compositionally biased region" description="Polar residues" evidence="1">
    <location>
        <begin position="1672"/>
        <end position="1682"/>
    </location>
</feature>
<feature type="compositionally biased region" description="Polar residues" evidence="1">
    <location>
        <begin position="2255"/>
        <end position="2276"/>
    </location>
</feature>
<feature type="compositionally biased region" description="Polar residues" evidence="1">
    <location>
        <begin position="697"/>
        <end position="714"/>
    </location>
</feature>
<evidence type="ECO:0000256" key="1">
    <source>
        <dbReference type="SAM" id="MobiDB-lite"/>
    </source>
</evidence>
<feature type="region of interest" description="Disordered" evidence="1">
    <location>
        <begin position="1858"/>
        <end position="1882"/>
    </location>
</feature>
<feature type="region of interest" description="Disordered" evidence="1">
    <location>
        <begin position="694"/>
        <end position="714"/>
    </location>
</feature>
<feature type="compositionally biased region" description="Basic and acidic residues" evidence="1">
    <location>
        <begin position="272"/>
        <end position="286"/>
    </location>
</feature>
<dbReference type="InterPro" id="IPR027417">
    <property type="entry name" value="P-loop_NTPase"/>
</dbReference>
<feature type="region of interest" description="Disordered" evidence="1">
    <location>
        <begin position="193"/>
        <end position="215"/>
    </location>
</feature>
<dbReference type="GO" id="GO:0004386">
    <property type="term" value="F:helicase activity"/>
    <property type="evidence" value="ECO:0007669"/>
    <property type="project" value="InterPro"/>
</dbReference>
<feature type="compositionally biased region" description="Low complexity" evidence="1">
    <location>
        <begin position="1338"/>
        <end position="1348"/>
    </location>
</feature>
<feature type="compositionally biased region" description="Basic and acidic residues" evidence="1">
    <location>
        <begin position="2224"/>
        <end position="2243"/>
    </location>
</feature>
<feature type="region of interest" description="Disordered" evidence="1">
    <location>
        <begin position="2342"/>
        <end position="2369"/>
    </location>
</feature>
<feature type="compositionally biased region" description="Acidic residues" evidence="1">
    <location>
        <begin position="2085"/>
        <end position="2094"/>
    </location>
</feature>
<feature type="region of interest" description="Disordered" evidence="1">
    <location>
        <begin position="1276"/>
        <end position="1309"/>
    </location>
</feature>
<feature type="compositionally biased region" description="Polar residues" evidence="1">
    <location>
        <begin position="758"/>
        <end position="767"/>
    </location>
</feature>
<feature type="compositionally biased region" description="Low complexity" evidence="1">
    <location>
        <begin position="1276"/>
        <end position="1308"/>
    </location>
</feature>
<feature type="compositionally biased region" description="Polar residues" evidence="1">
    <location>
        <begin position="1645"/>
        <end position="1662"/>
    </location>
</feature>
<feature type="region of interest" description="Disordered" evidence="1">
    <location>
        <begin position="228"/>
        <end position="319"/>
    </location>
</feature>
<dbReference type="EMBL" id="JAFNEN010000504">
    <property type="protein sequence ID" value="KAG8181624.1"/>
    <property type="molecule type" value="Genomic_DNA"/>
</dbReference>
<keyword evidence="4" id="KW-1185">Reference proteome</keyword>
<name>A0AAV6UBR4_9ARAC</name>
<evidence type="ECO:0000259" key="2">
    <source>
        <dbReference type="Pfam" id="PF13086"/>
    </source>
</evidence>
<gene>
    <name evidence="3" type="ORF">JTE90_015269</name>
</gene>
<feature type="region of interest" description="Disordered" evidence="1">
    <location>
        <begin position="1638"/>
        <end position="1762"/>
    </location>
</feature>